<proteinExistence type="predicted"/>
<feature type="transmembrane region" description="Helical" evidence="2">
    <location>
        <begin position="6"/>
        <end position="25"/>
    </location>
</feature>
<evidence type="ECO:0000256" key="2">
    <source>
        <dbReference type="SAM" id="Phobius"/>
    </source>
</evidence>
<organism evidence="3 4">
    <name type="scientific">Arthrobacter pigmenti</name>
    <dbReference type="NCBI Taxonomy" id="271432"/>
    <lineage>
        <taxon>Bacteria</taxon>
        <taxon>Bacillati</taxon>
        <taxon>Actinomycetota</taxon>
        <taxon>Actinomycetes</taxon>
        <taxon>Micrococcales</taxon>
        <taxon>Micrococcaceae</taxon>
        <taxon>Arthrobacter</taxon>
    </lineage>
</organism>
<comment type="caution">
    <text evidence="3">The sequence shown here is derived from an EMBL/GenBank/DDBJ whole genome shotgun (WGS) entry which is preliminary data.</text>
</comment>
<keyword evidence="2" id="KW-0812">Transmembrane</keyword>
<reference evidence="3 4" key="1">
    <citation type="submission" date="2020-03" db="EMBL/GenBank/DDBJ databases">
        <title>Sequencing the genomes of 1000 actinobacteria strains.</title>
        <authorList>
            <person name="Klenk H.-P."/>
        </authorList>
    </citation>
    <scope>NUCLEOTIDE SEQUENCE [LARGE SCALE GENOMIC DNA]</scope>
    <source>
        <strain evidence="3 4">DSM 16403</strain>
    </source>
</reference>
<dbReference type="Proteomes" id="UP000547458">
    <property type="component" value="Unassembled WGS sequence"/>
</dbReference>
<keyword evidence="4" id="KW-1185">Reference proteome</keyword>
<protein>
    <submittedName>
        <fullName evidence="3">Uncharacterized protein</fullName>
    </submittedName>
</protein>
<keyword evidence="2" id="KW-0472">Membrane</keyword>
<sequence length="72" mass="8128">MGEVLFIALAIVVVVIAAVLVRHTVKERQPKDYEERPPAPEAVSQCRTPEQMAVARELARQILETDARQHPR</sequence>
<dbReference type="RefSeq" id="WP_167990379.1">
    <property type="nucleotide sequence ID" value="NZ_JAATJL010000001.1"/>
</dbReference>
<evidence type="ECO:0000256" key="1">
    <source>
        <dbReference type="SAM" id="MobiDB-lite"/>
    </source>
</evidence>
<dbReference type="EMBL" id="JAATJL010000001">
    <property type="protein sequence ID" value="NJC21063.1"/>
    <property type="molecule type" value="Genomic_DNA"/>
</dbReference>
<accession>A0A846RDI8</accession>
<name>A0A846RDI8_9MICC</name>
<evidence type="ECO:0000313" key="3">
    <source>
        <dbReference type="EMBL" id="NJC21063.1"/>
    </source>
</evidence>
<gene>
    <name evidence="3" type="ORF">BJ994_000139</name>
</gene>
<feature type="compositionally biased region" description="Basic and acidic residues" evidence="1">
    <location>
        <begin position="27"/>
        <end position="38"/>
    </location>
</feature>
<keyword evidence="2" id="KW-1133">Transmembrane helix</keyword>
<dbReference type="AlphaFoldDB" id="A0A846RDI8"/>
<feature type="region of interest" description="Disordered" evidence="1">
    <location>
        <begin position="27"/>
        <end position="50"/>
    </location>
</feature>
<evidence type="ECO:0000313" key="4">
    <source>
        <dbReference type="Proteomes" id="UP000547458"/>
    </source>
</evidence>